<reference evidence="2 3" key="1">
    <citation type="submission" date="2017-12" db="EMBL/GenBank/DDBJ databases">
        <title>Genome Sequence of a Multidrug-Resistant Candida haemulonii Isolate from a Patient with Chronic Leg Ulcers in Israel.</title>
        <authorList>
            <person name="Chow N.A."/>
            <person name="Gade L."/>
            <person name="Batra D."/>
            <person name="Rowe L.A."/>
            <person name="Ben-Ami R."/>
            <person name="Loparev V.N."/>
            <person name="Litvintseva A.P."/>
        </authorList>
    </citation>
    <scope>NUCLEOTIDE SEQUENCE [LARGE SCALE GENOMIC DNA]</scope>
    <source>
        <strain evidence="2 3">B11899</strain>
    </source>
</reference>
<accession>A0A2V1ASM7</accession>
<dbReference type="OrthoDB" id="3993307at2759"/>
<feature type="region of interest" description="Disordered" evidence="1">
    <location>
        <begin position="29"/>
        <end position="71"/>
    </location>
</feature>
<comment type="caution">
    <text evidence="2">The sequence shown here is derived from an EMBL/GenBank/DDBJ whole genome shotgun (WGS) entry which is preliminary data.</text>
</comment>
<gene>
    <name evidence="2" type="ORF">CXQ85_004336</name>
</gene>
<dbReference type="GeneID" id="37009666"/>
<protein>
    <submittedName>
        <fullName evidence="2">Uncharacterized protein</fullName>
    </submittedName>
</protein>
<sequence length="259" mass="29391">MSELSRSPLRPAASNRIISESTGLCKLQLSPKREKRHVLQHQSSSPKITSKRSLLQVQPAQPAQPEPSRNDLLTKYAQKQAKLMELENQAELVRFELLELQSQLQTTERELPFTNEVKNLKKKVSTMFQQAPQAPALRKKASNIFNSPEPAALKQKASMVFNNRFLNDVKEKMDQQQAEFTKRGSEFARSFLGFPKKEEDKGATADSSFMFENLNSEPANIDKSILLSEESDSSLIVDAYVSDDEDYVSDESVVYSRCW</sequence>
<dbReference type="EMBL" id="PKFO01000004">
    <property type="protein sequence ID" value="PVH20828.1"/>
    <property type="molecule type" value="Genomic_DNA"/>
</dbReference>
<dbReference type="RefSeq" id="XP_025341768.1">
    <property type="nucleotide sequence ID" value="XM_025487960.1"/>
</dbReference>
<dbReference type="Proteomes" id="UP000244309">
    <property type="component" value="Unassembled WGS sequence"/>
</dbReference>
<evidence type="ECO:0000313" key="2">
    <source>
        <dbReference type="EMBL" id="PVH20828.1"/>
    </source>
</evidence>
<dbReference type="VEuPathDB" id="FungiDB:CXQ85_004336"/>
<keyword evidence="3" id="KW-1185">Reference proteome</keyword>
<feature type="compositionally biased region" description="Polar residues" evidence="1">
    <location>
        <begin position="40"/>
        <end position="55"/>
    </location>
</feature>
<evidence type="ECO:0000256" key="1">
    <source>
        <dbReference type="SAM" id="MobiDB-lite"/>
    </source>
</evidence>
<name>A0A2V1ASM7_9ASCO</name>
<organism evidence="2 3">
    <name type="scientific">Candidozyma haemuli</name>
    <dbReference type="NCBI Taxonomy" id="45357"/>
    <lineage>
        <taxon>Eukaryota</taxon>
        <taxon>Fungi</taxon>
        <taxon>Dikarya</taxon>
        <taxon>Ascomycota</taxon>
        <taxon>Saccharomycotina</taxon>
        <taxon>Pichiomycetes</taxon>
        <taxon>Metschnikowiaceae</taxon>
        <taxon>Candidozyma</taxon>
    </lineage>
</organism>
<proteinExistence type="predicted"/>
<feature type="compositionally biased region" description="Low complexity" evidence="1">
    <location>
        <begin position="56"/>
        <end position="67"/>
    </location>
</feature>
<evidence type="ECO:0000313" key="3">
    <source>
        <dbReference type="Proteomes" id="UP000244309"/>
    </source>
</evidence>
<dbReference type="AlphaFoldDB" id="A0A2V1ASM7"/>